<keyword evidence="1 2" id="KW-0238">DNA-binding</keyword>
<reference evidence="4 5" key="1">
    <citation type="submission" date="2024-05" db="EMBL/GenBank/DDBJ databases">
        <title>Genome sequencing of Marine Estuary Bacteria, Shewanella vesiculosa and S. baltica, and Pseudomonas syringae.</title>
        <authorList>
            <person name="Gurung A."/>
            <person name="Maclea K.S."/>
        </authorList>
    </citation>
    <scope>NUCLEOTIDE SEQUENCE [LARGE SCALE GENOMIC DNA]</scope>
    <source>
        <strain evidence="4 5">1A</strain>
    </source>
</reference>
<feature type="domain" description="HTH tetR-type" evidence="3">
    <location>
        <begin position="12"/>
        <end position="72"/>
    </location>
</feature>
<evidence type="ECO:0000256" key="1">
    <source>
        <dbReference type="ARBA" id="ARBA00023125"/>
    </source>
</evidence>
<dbReference type="PANTHER" id="PTHR30055">
    <property type="entry name" value="HTH-TYPE TRANSCRIPTIONAL REGULATOR RUTR"/>
    <property type="match status" value="1"/>
</dbReference>
<dbReference type="InterPro" id="IPR050109">
    <property type="entry name" value="HTH-type_TetR-like_transc_reg"/>
</dbReference>
<name>A0ABV0FMD0_9GAMM</name>
<comment type="caution">
    <text evidence="4">The sequence shown here is derived from an EMBL/GenBank/DDBJ whole genome shotgun (WGS) entry which is preliminary data.</text>
</comment>
<evidence type="ECO:0000313" key="5">
    <source>
        <dbReference type="Proteomes" id="UP001477278"/>
    </source>
</evidence>
<dbReference type="PANTHER" id="PTHR30055:SF233">
    <property type="entry name" value="REGULATORY PROTEIN TETR"/>
    <property type="match status" value="1"/>
</dbReference>
<dbReference type="PROSITE" id="PS50977">
    <property type="entry name" value="HTH_TETR_2"/>
    <property type="match status" value="1"/>
</dbReference>
<dbReference type="EMBL" id="JBDPZN010000002">
    <property type="protein sequence ID" value="MEO3681981.1"/>
    <property type="molecule type" value="Genomic_DNA"/>
</dbReference>
<dbReference type="RefSeq" id="WP_124015970.1">
    <property type="nucleotide sequence ID" value="NZ_JAACRJ010000001.1"/>
</dbReference>
<dbReference type="Pfam" id="PF00440">
    <property type="entry name" value="TetR_N"/>
    <property type="match status" value="1"/>
</dbReference>
<dbReference type="Gene3D" id="1.10.357.10">
    <property type="entry name" value="Tetracycline Repressor, domain 2"/>
    <property type="match status" value="1"/>
</dbReference>
<evidence type="ECO:0000313" key="4">
    <source>
        <dbReference type="EMBL" id="MEO3681981.1"/>
    </source>
</evidence>
<dbReference type="InterPro" id="IPR001647">
    <property type="entry name" value="HTH_TetR"/>
</dbReference>
<keyword evidence="5" id="KW-1185">Reference proteome</keyword>
<dbReference type="SUPFAM" id="SSF46689">
    <property type="entry name" value="Homeodomain-like"/>
    <property type="match status" value="1"/>
</dbReference>
<evidence type="ECO:0000256" key="2">
    <source>
        <dbReference type="PROSITE-ProRule" id="PRU00335"/>
    </source>
</evidence>
<sequence length="218" mass="24624">MADKPGRPKGETQTRAALIEAAKGCFLHNSYDRVSIRELARRAGVDAAMIRYYFDSKAGLFETMVRETIAPVASVFKHDLKKQQNSPEALMRAYYRIMEHVPALPRLIFQSLNQQASDEAFIIVSNVIHEMLGYAGDWIKELSDQQKINPQLDPKWVRLSFISLMVFPLIAPKVLLKQMNLPLSESMLDQLIAHNMLVMNQGLFQVPPLESSGPGVQK</sequence>
<evidence type="ECO:0000259" key="3">
    <source>
        <dbReference type="PROSITE" id="PS50977"/>
    </source>
</evidence>
<dbReference type="Proteomes" id="UP001477278">
    <property type="component" value="Unassembled WGS sequence"/>
</dbReference>
<accession>A0ABV0FMD0</accession>
<dbReference type="InterPro" id="IPR009057">
    <property type="entry name" value="Homeodomain-like_sf"/>
</dbReference>
<gene>
    <name evidence="4" type="ORF">ABHN84_06670</name>
</gene>
<proteinExistence type="predicted"/>
<feature type="DNA-binding region" description="H-T-H motif" evidence="2">
    <location>
        <begin position="35"/>
        <end position="54"/>
    </location>
</feature>
<protein>
    <submittedName>
        <fullName evidence="4">TetR/AcrR family transcriptional regulator</fullName>
    </submittedName>
</protein>
<organism evidence="4 5">
    <name type="scientific">Shewanella vesiculosa</name>
    <dbReference type="NCBI Taxonomy" id="518738"/>
    <lineage>
        <taxon>Bacteria</taxon>
        <taxon>Pseudomonadati</taxon>
        <taxon>Pseudomonadota</taxon>
        <taxon>Gammaproteobacteria</taxon>
        <taxon>Alteromonadales</taxon>
        <taxon>Shewanellaceae</taxon>
        <taxon>Shewanella</taxon>
    </lineage>
</organism>
<dbReference type="GeneID" id="90568539"/>